<protein>
    <submittedName>
        <fullName evidence="2">Uncharacterized protein</fullName>
    </submittedName>
</protein>
<organism evidence="2 3">
    <name type="scientific">Pleurodeles waltl</name>
    <name type="common">Iberian ribbed newt</name>
    <dbReference type="NCBI Taxonomy" id="8319"/>
    <lineage>
        <taxon>Eukaryota</taxon>
        <taxon>Metazoa</taxon>
        <taxon>Chordata</taxon>
        <taxon>Craniata</taxon>
        <taxon>Vertebrata</taxon>
        <taxon>Euteleostomi</taxon>
        <taxon>Amphibia</taxon>
        <taxon>Batrachia</taxon>
        <taxon>Caudata</taxon>
        <taxon>Salamandroidea</taxon>
        <taxon>Salamandridae</taxon>
        <taxon>Pleurodelinae</taxon>
        <taxon>Pleurodeles</taxon>
    </lineage>
</organism>
<name>A0AAV7NTE3_PLEWA</name>
<dbReference type="EMBL" id="JANPWB010000012">
    <property type="protein sequence ID" value="KAJ1119292.1"/>
    <property type="molecule type" value="Genomic_DNA"/>
</dbReference>
<dbReference type="Proteomes" id="UP001066276">
    <property type="component" value="Chromosome 8"/>
</dbReference>
<sequence length="116" mass="12840">MRPGGMPCITGHATWEVGGLRTHRSTYQGGWFLGRVSARTGAAKTRCQEEGESRESPVRGPGEAHNRKPEPRQGRKKVPVAQVNPRGAEEATHCNKWSAPGIGQKEKGRKKEKWEK</sequence>
<feature type="compositionally biased region" description="Basic residues" evidence="1">
    <location>
        <begin position="107"/>
        <end position="116"/>
    </location>
</feature>
<comment type="caution">
    <text evidence="2">The sequence shown here is derived from an EMBL/GenBank/DDBJ whole genome shotgun (WGS) entry which is preliminary data.</text>
</comment>
<dbReference type="AlphaFoldDB" id="A0AAV7NTE3"/>
<evidence type="ECO:0000313" key="3">
    <source>
        <dbReference type="Proteomes" id="UP001066276"/>
    </source>
</evidence>
<accession>A0AAV7NTE3</accession>
<feature type="compositionally biased region" description="Basic and acidic residues" evidence="1">
    <location>
        <begin position="46"/>
        <end position="73"/>
    </location>
</feature>
<gene>
    <name evidence="2" type="ORF">NDU88_007478</name>
</gene>
<proteinExistence type="predicted"/>
<reference evidence="2" key="1">
    <citation type="journal article" date="2022" name="bioRxiv">
        <title>Sequencing and chromosome-scale assembly of the giantPleurodeles waltlgenome.</title>
        <authorList>
            <person name="Brown T."/>
            <person name="Elewa A."/>
            <person name="Iarovenko S."/>
            <person name="Subramanian E."/>
            <person name="Araus A.J."/>
            <person name="Petzold A."/>
            <person name="Susuki M."/>
            <person name="Suzuki K.-i.T."/>
            <person name="Hayashi T."/>
            <person name="Toyoda A."/>
            <person name="Oliveira C."/>
            <person name="Osipova E."/>
            <person name="Leigh N.D."/>
            <person name="Simon A."/>
            <person name="Yun M.H."/>
        </authorList>
    </citation>
    <scope>NUCLEOTIDE SEQUENCE</scope>
    <source>
        <strain evidence="2">20211129_DDA</strain>
        <tissue evidence="2">Liver</tissue>
    </source>
</reference>
<keyword evidence="3" id="KW-1185">Reference proteome</keyword>
<evidence type="ECO:0000256" key="1">
    <source>
        <dbReference type="SAM" id="MobiDB-lite"/>
    </source>
</evidence>
<feature type="region of interest" description="Disordered" evidence="1">
    <location>
        <begin position="40"/>
        <end position="116"/>
    </location>
</feature>
<evidence type="ECO:0000313" key="2">
    <source>
        <dbReference type="EMBL" id="KAJ1119292.1"/>
    </source>
</evidence>